<keyword evidence="2" id="KW-0808">Transferase</keyword>
<evidence type="ECO:0000313" key="2">
    <source>
        <dbReference type="EMBL" id="RNB59358.1"/>
    </source>
</evidence>
<dbReference type="SUPFAM" id="SSF53098">
    <property type="entry name" value="Ribonuclease H-like"/>
    <property type="match status" value="1"/>
</dbReference>
<sequence>MGNIHSTSLAQRRMQMYRAYIDGTSQSVGKRSALAFTITDCKDNIEYQHYELLDCNRNYAVIEMMAFNKMLEWALENKINKVIVYTDSKYVYTNWRNNRLYSLNRNKFKVFNVRLLGNSKKESNSGRNLAYA</sequence>
<dbReference type="GO" id="GO:0003964">
    <property type="term" value="F:RNA-directed DNA polymerase activity"/>
    <property type="evidence" value="ECO:0007669"/>
    <property type="project" value="UniProtKB-KW"/>
</dbReference>
<dbReference type="InterPro" id="IPR044730">
    <property type="entry name" value="RNase_H-like_dom_plant"/>
</dbReference>
<feature type="domain" description="RNase H type-1" evidence="1">
    <location>
        <begin position="18"/>
        <end position="115"/>
    </location>
</feature>
<name>A0A3M8B7E9_9BACL</name>
<dbReference type="InterPro" id="IPR002156">
    <property type="entry name" value="RNaseH_domain"/>
</dbReference>
<accession>A0A3M8B7E9</accession>
<reference evidence="2 3" key="1">
    <citation type="submission" date="2018-10" db="EMBL/GenBank/DDBJ databases">
        <title>Phylogenomics of Brevibacillus.</title>
        <authorList>
            <person name="Dunlap C."/>
        </authorList>
    </citation>
    <scope>NUCLEOTIDE SEQUENCE [LARGE SCALE GENOMIC DNA]</scope>
    <source>
        <strain evidence="2 3">DSM 100115</strain>
    </source>
</reference>
<dbReference type="CDD" id="cd06222">
    <property type="entry name" value="RNase_H_like"/>
    <property type="match status" value="1"/>
</dbReference>
<evidence type="ECO:0000259" key="1">
    <source>
        <dbReference type="Pfam" id="PF00075"/>
    </source>
</evidence>
<dbReference type="GO" id="GO:0004523">
    <property type="term" value="F:RNA-DNA hybrid ribonuclease activity"/>
    <property type="evidence" value="ECO:0007669"/>
    <property type="project" value="InterPro"/>
</dbReference>
<dbReference type="EMBL" id="RHHS01000013">
    <property type="protein sequence ID" value="RNB59358.1"/>
    <property type="molecule type" value="Genomic_DNA"/>
</dbReference>
<protein>
    <submittedName>
        <fullName evidence="2">Reverse transcriptase-like protein</fullName>
    </submittedName>
</protein>
<organism evidence="2 3">
    <name type="scientific">Brevibacillus gelatini</name>
    <dbReference type="NCBI Taxonomy" id="1655277"/>
    <lineage>
        <taxon>Bacteria</taxon>
        <taxon>Bacillati</taxon>
        <taxon>Bacillota</taxon>
        <taxon>Bacilli</taxon>
        <taxon>Bacillales</taxon>
        <taxon>Paenibacillaceae</taxon>
        <taxon>Brevibacillus</taxon>
    </lineage>
</organism>
<dbReference type="InterPro" id="IPR036397">
    <property type="entry name" value="RNaseH_sf"/>
</dbReference>
<proteinExistence type="predicted"/>
<dbReference type="GO" id="GO:0003676">
    <property type="term" value="F:nucleic acid binding"/>
    <property type="evidence" value="ECO:0007669"/>
    <property type="project" value="InterPro"/>
</dbReference>
<dbReference type="Pfam" id="PF00075">
    <property type="entry name" value="RNase_H"/>
    <property type="match status" value="1"/>
</dbReference>
<dbReference type="InterPro" id="IPR012337">
    <property type="entry name" value="RNaseH-like_sf"/>
</dbReference>
<keyword evidence="3" id="KW-1185">Reference proteome</keyword>
<dbReference type="Gene3D" id="3.30.420.10">
    <property type="entry name" value="Ribonuclease H-like superfamily/Ribonuclease H"/>
    <property type="match status" value="1"/>
</dbReference>
<dbReference type="OrthoDB" id="2475824at2"/>
<dbReference type="AlphaFoldDB" id="A0A3M8B7E9"/>
<gene>
    <name evidence="2" type="ORF">EDM57_04240</name>
</gene>
<dbReference type="Proteomes" id="UP000268829">
    <property type="component" value="Unassembled WGS sequence"/>
</dbReference>
<evidence type="ECO:0000313" key="3">
    <source>
        <dbReference type="Proteomes" id="UP000268829"/>
    </source>
</evidence>
<comment type="caution">
    <text evidence="2">The sequence shown here is derived from an EMBL/GenBank/DDBJ whole genome shotgun (WGS) entry which is preliminary data.</text>
</comment>
<keyword evidence="2" id="KW-0695">RNA-directed DNA polymerase</keyword>
<keyword evidence="2" id="KW-0548">Nucleotidyltransferase</keyword>